<keyword evidence="3" id="KW-1185">Reference proteome</keyword>
<dbReference type="EMBL" id="PVWP01000005">
    <property type="protein sequence ID" value="PSB37685.1"/>
    <property type="molecule type" value="Genomic_DNA"/>
</dbReference>
<evidence type="ECO:0000313" key="2">
    <source>
        <dbReference type="EMBL" id="PSB37685.1"/>
    </source>
</evidence>
<comment type="caution">
    <text evidence="2">The sequence shown here is derived from an EMBL/GenBank/DDBJ whole genome shotgun (WGS) entry which is preliminary data.</text>
</comment>
<dbReference type="InterPro" id="IPR045524">
    <property type="entry name" value="DUF6473"/>
</dbReference>
<proteinExistence type="predicted"/>
<reference evidence="2 3" key="1">
    <citation type="submission" date="2018-03" db="EMBL/GenBank/DDBJ databases">
        <title>The ancient ancestry and fast evolution of plastids.</title>
        <authorList>
            <person name="Moore K.R."/>
            <person name="Magnabosco C."/>
            <person name="Momper L."/>
            <person name="Gold D.A."/>
            <person name="Bosak T."/>
            <person name="Fournier G.P."/>
        </authorList>
    </citation>
    <scope>NUCLEOTIDE SEQUENCE [LARGE SCALE GENOMIC DNA]</scope>
    <source>
        <strain evidence="2 3">CCALA 015</strain>
    </source>
</reference>
<accession>A0ABX5FA38</accession>
<dbReference type="Proteomes" id="UP000238218">
    <property type="component" value="Unassembled WGS sequence"/>
</dbReference>
<evidence type="ECO:0000313" key="3">
    <source>
        <dbReference type="Proteomes" id="UP000238218"/>
    </source>
</evidence>
<name>A0ABX5FA38_9CHRO</name>
<evidence type="ECO:0000259" key="1">
    <source>
        <dbReference type="Pfam" id="PF20078"/>
    </source>
</evidence>
<dbReference type="Pfam" id="PF20078">
    <property type="entry name" value="DUF6473"/>
    <property type="match status" value="1"/>
</dbReference>
<sequence length="304" mass="34026">MGKFYQARDKEFIDYQLYLLDGLTLRGPQSSRSDGIAYLGAAQTFGTYCEDPFPTIIGRTLGVGTMNLGRGGAGPDYYLSSQDSQALLGLANQARLVVVQVMSGRSINNSVFFCGLGASKGHRLPDGQPMRSEQVWSDLFLGGDKRGDDPEFIEKLIEENSRAYVEKMVQLLNKISVPKILFWFSERAPESYRFPSRQRLEELRFSRTPQGRLSAKVLYKLGMWDRSPKPSLLGKFPHLVTEPMLKMIRPFADAFVECSTAAGMPQPLLNSQGIIVDYNRYYPSPEMHQKAAEALLPSCQAMLT</sequence>
<organism evidence="2 3">
    <name type="scientific">Aphanothece cf. minutissima CCALA 015</name>
    <dbReference type="NCBI Taxonomy" id="2107695"/>
    <lineage>
        <taxon>Bacteria</taxon>
        <taxon>Bacillati</taxon>
        <taxon>Cyanobacteriota</taxon>
        <taxon>Cyanophyceae</taxon>
        <taxon>Oscillatoriophycideae</taxon>
        <taxon>Chroococcales</taxon>
        <taxon>Aphanothecaceae</taxon>
        <taxon>Aphanothece</taxon>
    </lineage>
</organism>
<protein>
    <recommendedName>
        <fullName evidence="1">DUF6473 domain-containing protein</fullName>
    </recommendedName>
</protein>
<gene>
    <name evidence="2" type="ORF">C7B81_09300</name>
</gene>
<feature type="domain" description="DUF6473" evidence="1">
    <location>
        <begin position="18"/>
        <end position="112"/>
    </location>
</feature>
<dbReference type="RefSeq" id="WP_106221060.1">
    <property type="nucleotide sequence ID" value="NZ_PVWP01000005.1"/>
</dbReference>